<comment type="caution">
    <text evidence="2">The sequence shown here is derived from an EMBL/GenBank/DDBJ whole genome shotgun (WGS) entry which is preliminary data.</text>
</comment>
<accession>A0A7X4GWS9</accession>
<sequence>MDAYKGGSRKQLALQRRLDALFRALASDFLLREQFITDPAQIASEYINGKRIAPDKAAAMNYLIYACLANNYLISWLRDYAMRSDGKEPITQQRFVRDFSAAVVEQRAHHVVSALAHFALHDTARIQLDDNWLQVIFGRWHHFGEDGTDDATDSTGTDSTDATDSTDSTGTDATDSTGTDTTGTDSTGTDSTGTDATGTDGTGTDATDATDSTDATDITATGTDATDSTGTDQNSTLTAVTWKTYITDNTDKTQPSTTPFTHTGMTRSPITTATTLNTERFLGTSHVIITLEALTSYARHLIRSGALDDFWSEQGPGERP</sequence>
<dbReference type="AlphaFoldDB" id="A0A7X4GWS9"/>
<reference evidence="2 3" key="1">
    <citation type="submission" date="2019-12" db="EMBL/GenBank/DDBJ databases">
        <title>Novel species isolated from a subtropical stream in China.</title>
        <authorList>
            <person name="Lu H."/>
        </authorList>
    </citation>
    <scope>NUCLEOTIDE SEQUENCE [LARGE SCALE GENOMIC DNA]</scope>
    <source>
        <strain evidence="2 3">FT134W</strain>
    </source>
</reference>
<dbReference type="RefSeq" id="WP_161048539.1">
    <property type="nucleotide sequence ID" value="NZ_WWCR01000001.1"/>
</dbReference>
<dbReference type="EMBL" id="WWCR01000001">
    <property type="protein sequence ID" value="MYM70610.1"/>
    <property type="molecule type" value="Genomic_DNA"/>
</dbReference>
<feature type="region of interest" description="Disordered" evidence="1">
    <location>
        <begin position="148"/>
        <end position="233"/>
    </location>
</feature>
<protein>
    <submittedName>
        <fullName evidence="2">Uncharacterized protein</fullName>
    </submittedName>
</protein>
<evidence type="ECO:0000256" key="1">
    <source>
        <dbReference type="SAM" id="MobiDB-lite"/>
    </source>
</evidence>
<dbReference type="Proteomes" id="UP000469734">
    <property type="component" value="Unassembled WGS sequence"/>
</dbReference>
<gene>
    <name evidence="2" type="ORF">GTP56_00180</name>
</gene>
<evidence type="ECO:0000313" key="2">
    <source>
        <dbReference type="EMBL" id="MYM70610.1"/>
    </source>
</evidence>
<proteinExistence type="predicted"/>
<feature type="compositionally biased region" description="Low complexity" evidence="1">
    <location>
        <begin position="153"/>
        <end position="232"/>
    </location>
</feature>
<evidence type="ECO:0000313" key="3">
    <source>
        <dbReference type="Proteomes" id="UP000469734"/>
    </source>
</evidence>
<organism evidence="2 3">
    <name type="scientific">Duganella margarita</name>
    <dbReference type="NCBI Taxonomy" id="2692170"/>
    <lineage>
        <taxon>Bacteria</taxon>
        <taxon>Pseudomonadati</taxon>
        <taxon>Pseudomonadota</taxon>
        <taxon>Betaproteobacteria</taxon>
        <taxon>Burkholderiales</taxon>
        <taxon>Oxalobacteraceae</taxon>
        <taxon>Telluria group</taxon>
        <taxon>Duganella</taxon>
    </lineage>
</organism>
<name>A0A7X4GWS9_9BURK</name>